<evidence type="ECO:0008006" key="2">
    <source>
        <dbReference type="Google" id="ProtNLM"/>
    </source>
</evidence>
<sequence length="233" mass="24345">MAGGSDAARAPPPLPPWPPAPLRHRYFALRHGESEANVAGIIIADPAVGTQRYGLTPAGRAAVAAAAEAFAASALASTGEASHPVALVASDFTRTRETAEVFGETLAGLGKASTLELSEAMRERYFGELEGGPNSRYGEVWAEDSQDPRAEPFGAESAASVWGRTTGLVSRLEAELPNDGRLVVIVSHGDALQILQTAFQGVSPAEHRSLQHLRPAELRELQPSVAPPAQAAG</sequence>
<dbReference type="PANTHER" id="PTHR47821:SF2">
    <property type="entry name" value="PHOSPHOGLYCERATE MUTASE FAMILY PROTEIN"/>
    <property type="match status" value="1"/>
</dbReference>
<dbReference type="CDD" id="cd07040">
    <property type="entry name" value="HP"/>
    <property type="match status" value="1"/>
</dbReference>
<name>A0A7S0FZQ4_9DINO</name>
<protein>
    <recommendedName>
        <fullName evidence="2">Phosphoglycerate mutase</fullName>
    </recommendedName>
</protein>
<dbReference type="PANTHER" id="PTHR47821">
    <property type="entry name" value="PHOSPHOGLYCERATE MUTASE FAMILY PROTEIN"/>
    <property type="match status" value="1"/>
</dbReference>
<evidence type="ECO:0000313" key="1">
    <source>
        <dbReference type="EMBL" id="CAD8389626.1"/>
    </source>
</evidence>
<dbReference type="AlphaFoldDB" id="A0A7S0FZQ4"/>
<dbReference type="Gene3D" id="3.40.50.1240">
    <property type="entry name" value="Phosphoglycerate mutase-like"/>
    <property type="match status" value="1"/>
</dbReference>
<accession>A0A7S0FZQ4</accession>
<dbReference type="Pfam" id="PF00300">
    <property type="entry name" value="His_Phos_1"/>
    <property type="match status" value="1"/>
</dbReference>
<dbReference type="EMBL" id="HBEG01054347">
    <property type="protein sequence ID" value="CAD8389626.1"/>
    <property type="molecule type" value="Transcribed_RNA"/>
</dbReference>
<dbReference type="InterPro" id="IPR029033">
    <property type="entry name" value="His_PPase_superfam"/>
</dbReference>
<gene>
    <name evidence="1" type="ORF">PBAH0796_LOCUS33112</name>
</gene>
<dbReference type="InterPro" id="IPR013078">
    <property type="entry name" value="His_Pase_superF_clade-1"/>
</dbReference>
<reference evidence="1" key="1">
    <citation type="submission" date="2021-01" db="EMBL/GenBank/DDBJ databases">
        <authorList>
            <person name="Corre E."/>
            <person name="Pelletier E."/>
            <person name="Niang G."/>
            <person name="Scheremetjew M."/>
            <person name="Finn R."/>
            <person name="Kale V."/>
            <person name="Holt S."/>
            <person name="Cochrane G."/>
            <person name="Meng A."/>
            <person name="Brown T."/>
            <person name="Cohen L."/>
        </authorList>
    </citation>
    <scope>NUCLEOTIDE SEQUENCE</scope>
    <source>
        <strain evidence="1">Pbaha01</strain>
    </source>
</reference>
<dbReference type="SMART" id="SM00855">
    <property type="entry name" value="PGAM"/>
    <property type="match status" value="1"/>
</dbReference>
<proteinExistence type="predicted"/>
<organism evidence="1">
    <name type="scientific">Pyrodinium bahamense</name>
    <dbReference type="NCBI Taxonomy" id="73915"/>
    <lineage>
        <taxon>Eukaryota</taxon>
        <taxon>Sar</taxon>
        <taxon>Alveolata</taxon>
        <taxon>Dinophyceae</taxon>
        <taxon>Gonyaulacales</taxon>
        <taxon>Pyrocystaceae</taxon>
        <taxon>Pyrodinium</taxon>
    </lineage>
</organism>
<dbReference type="SUPFAM" id="SSF53254">
    <property type="entry name" value="Phosphoglycerate mutase-like"/>
    <property type="match status" value="1"/>
</dbReference>